<feature type="compositionally biased region" description="Polar residues" evidence="1">
    <location>
        <begin position="71"/>
        <end position="84"/>
    </location>
</feature>
<proteinExistence type="predicted"/>
<feature type="compositionally biased region" description="Polar residues" evidence="1">
    <location>
        <begin position="52"/>
        <end position="64"/>
    </location>
</feature>
<gene>
    <name evidence="2" type="ORF">CVT25_007553</name>
</gene>
<feature type="compositionally biased region" description="Basic and acidic residues" evidence="1">
    <location>
        <begin position="123"/>
        <end position="137"/>
    </location>
</feature>
<reference evidence="2 3" key="1">
    <citation type="journal article" date="2018" name="Evol. Lett.">
        <title>Horizontal gene cluster transfer increased hallucinogenic mushroom diversity.</title>
        <authorList>
            <person name="Reynolds H.T."/>
            <person name="Vijayakumar V."/>
            <person name="Gluck-Thaler E."/>
            <person name="Korotkin H.B."/>
            <person name="Matheny P.B."/>
            <person name="Slot J.C."/>
        </authorList>
    </citation>
    <scope>NUCLEOTIDE SEQUENCE [LARGE SCALE GENOMIC DNA]</scope>
    <source>
        <strain evidence="2 3">2631</strain>
    </source>
</reference>
<sequence length="176" mass="18877">MGVGGGGGGLNVCAESGVEAHMNSSLHADADADVRVEAATDRRAVEPFAVINSHNQHNQPSMPTSPHPRHASTSPPSNLQSPELKTSGPASRILNPRTPALALAVNAGEGEGEGDTQGVGGAQEKKTRREVGEEGRRKREGRKTERRTKERKGGRRQQNTHPSFNRTLCDVHYFIC</sequence>
<comment type="caution">
    <text evidence="2">The sequence shown here is derived from an EMBL/GenBank/DDBJ whole genome shotgun (WGS) entry which is preliminary data.</text>
</comment>
<evidence type="ECO:0000256" key="1">
    <source>
        <dbReference type="SAM" id="MobiDB-lite"/>
    </source>
</evidence>
<evidence type="ECO:0000313" key="2">
    <source>
        <dbReference type="EMBL" id="PPQ89839.1"/>
    </source>
</evidence>
<protein>
    <submittedName>
        <fullName evidence="2">Uncharacterized protein</fullName>
    </submittedName>
</protein>
<dbReference type="AlphaFoldDB" id="A0A409XGH0"/>
<evidence type="ECO:0000313" key="3">
    <source>
        <dbReference type="Proteomes" id="UP000283269"/>
    </source>
</evidence>
<dbReference type="Proteomes" id="UP000283269">
    <property type="component" value="Unassembled WGS sequence"/>
</dbReference>
<feature type="region of interest" description="Disordered" evidence="1">
    <location>
        <begin position="45"/>
        <end position="166"/>
    </location>
</feature>
<dbReference type="InParanoid" id="A0A409XGH0"/>
<keyword evidence="3" id="KW-1185">Reference proteome</keyword>
<name>A0A409XGH0_PSICY</name>
<organism evidence="2 3">
    <name type="scientific">Psilocybe cyanescens</name>
    <dbReference type="NCBI Taxonomy" id="93625"/>
    <lineage>
        <taxon>Eukaryota</taxon>
        <taxon>Fungi</taxon>
        <taxon>Dikarya</taxon>
        <taxon>Basidiomycota</taxon>
        <taxon>Agaricomycotina</taxon>
        <taxon>Agaricomycetes</taxon>
        <taxon>Agaricomycetidae</taxon>
        <taxon>Agaricales</taxon>
        <taxon>Agaricineae</taxon>
        <taxon>Strophariaceae</taxon>
        <taxon>Psilocybe</taxon>
    </lineage>
</organism>
<accession>A0A409XGH0</accession>
<dbReference type="EMBL" id="NHYD01001812">
    <property type="protein sequence ID" value="PPQ89839.1"/>
    <property type="molecule type" value="Genomic_DNA"/>
</dbReference>
<feature type="compositionally biased region" description="Basic residues" evidence="1">
    <location>
        <begin position="138"/>
        <end position="155"/>
    </location>
</feature>
<feature type="compositionally biased region" description="Polar residues" evidence="1">
    <location>
        <begin position="157"/>
        <end position="166"/>
    </location>
</feature>